<evidence type="ECO:0000256" key="2">
    <source>
        <dbReference type="SAM" id="Phobius"/>
    </source>
</evidence>
<organism evidence="5">
    <name type="scientific">Volvox carteri f. nagariensis</name>
    <dbReference type="NCBI Taxonomy" id="3068"/>
    <lineage>
        <taxon>Eukaryota</taxon>
        <taxon>Viridiplantae</taxon>
        <taxon>Chlorophyta</taxon>
        <taxon>core chlorophytes</taxon>
        <taxon>Chlorophyceae</taxon>
        <taxon>CS clade</taxon>
        <taxon>Chlamydomonadales</taxon>
        <taxon>Volvocaceae</taxon>
        <taxon>Volvox</taxon>
    </lineage>
</organism>
<dbReference type="KEGG" id="vcn:VOLCADRAFT_95849"/>
<feature type="signal peptide" evidence="3">
    <location>
        <begin position="1"/>
        <end position="19"/>
    </location>
</feature>
<dbReference type="STRING" id="3068.D8U8J3"/>
<keyword evidence="2" id="KW-0472">Membrane</keyword>
<feature type="compositionally biased region" description="Basic and acidic residues" evidence="1">
    <location>
        <begin position="81"/>
        <end position="90"/>
    </location>
</feature>
<feature type="region of interest" description="Disordered" evidence="1">
    <location>
        <begin position="125"/>
        <end position="144"/>
    </location>
</feature>
<gene>
    <name evidence="4" type="ORF">VOLCADRAFT_95849</name>
</gene>
<dbReference type="AlphaFoldDB" id="D8U8J3"/>
<feature type="transmembrane region" description="Helical" evidence="2">
    <location>
        <begin position="951"/>
        <end position="970"/>
    </location>
</feature>
<feature type="transmembrane region" description="Helical" evidence="2">
    <location>
        <begin position="982"/>
        <end position="1001"/>
    </location>
</feature>
<feature type="compositionally biased region" description="Polar residues" evidence="1">
    <location>
        <begin position="91"/>
        <end position="102"/>
    </location>
</feature>
<dbReference type="RefSeq" id="XP_002954945.1">
    <property type="nucleotide sequence ID" value="XM_002954899.1"/>
</dbReference>
<feature type="transmembrane region" description="Helical" evidence="2">
    <location>
        <begin position="31"/>
        <end position="52"/>
    </location>
</feature>
<feature type="compositionally biased region" description="Polar residues" evidence="1">
    <location>
        <begin position="470"/>
        <end position="487"/>
    </location>
</feature>
<keyword evidence="2" id="KW-0812">Transmembrane</keyword>
<name>D8U8J3_VOLCA</name>
<sequence length="1034" mass="111018">MHSGPLLVAIIFYSCLTLSAPATTQRRFSYILAVFVLACVVLPYFVLLWWLTVCRWYLEEKKPYSLGECKLPNQVAGALDTQHREDDISRRSLSPHHQSGRSPRSLVGLEALSCGCGDPNDLNLDHSKDGHAESPSAAEIAENRTTASPLVCTRPRTPAAEEVAAEKDAAIGSLDGGGVQSKTAFPSIRALESTKCRMVALPRIPARAGGNHVHQVVKSSECGELCLMPTADESAVVATTAAAARDAAKSSAKIPTTINTLLGSIQTGTADSTITTAATEGCCVNHQNNPGHQHQGDSRSFGTPEAIVTTAGNAGVEAKRATSTSCSNPGCSHTKAVSREPADAGAPAAAGNRIPVAPSSCQRPPGQNPNDLSHKATPRLPLRQPFAKGLLAPRGRLLPKQPPKGSLSVARVPLQTSRAHMTAVAQGSSKKKRVSARATEGDPTLWSVPRTSIEASLKKAGSLAALSGHPQPQHQQALQFSDQSQVPSRHGRPQRRRHNSFKANSGDNSQCGSNTDPLYRSYSNTCNNTDNGLNGPDDVGRQANPPTAEAAWTTPKLLPKHMAWKEAVQSNNQASKLAGDSQVMVPAAEPVRVLDDLPTRPHSKASYRSNSGENCEPIYGDRSKLSSSAGSCLLTVAAGPVGEATEDGTSATRLPTHCSHTPASQRPYIILPIPSGVTASGAAASPRARRSMKRQARPGLKSAMTLLTSLSSRSTMRGRMDCSSRDGINDGIQCQQDFVKHYNVLAEIDYSPAVLPMDVPGRTTPTPSLHARSSEAPSLCGQGKLGSHESCGQAKLSLMSEVAPHRRRRTTFKMPEYAPAYLAPLIVGKHLLALYPGKQVPVYQLQYRRDCWPLWLHLTPPPVHLLARFEFLFEDAVGENTSVSSGRETKMILSVGAINATHKALVACIFGFLSLQTRSMLQMVLLCVIQAAMVLYLAIWRPFVDWQRQAMELVCHALELIVFIVAFALLDAHPGNNAPTTYLMIVCFLLTSLAVILYQLWEMIQIALEIRDILRNQLAKRGLCQACCSSTADA</sequence>
<keyword evidence="3" id="KW-0732">Signal</keyword>
<dbReference type="InParanoid" id="D8U8J3"/>
<evidence type="ECO:0000256" key="3">
    <source>
        <dbReference type="SAM" id="SignalP"/>
    </source>
</evidence>
<feature type="region of interest" description="Disordered" evidence="1">
    <location>
        <begin position="393"/>
        <end position="447"/>
    </location>
</feature>
<feature type="region of interest" description="Disordered" evidence="1">
    <location>
        <begin position="320"/>
        <end position="380"/>
    </location>
</feature>
<accession>D8U8J3</accession>
<feature type="compositionally biased region" description="Basic residues" evidence="1">
    <location>
        <begin position="489"/>
        <end position="500"/>
    </location>
</feature>
<evidence type="ECO:0000313" key="5">
    <source>
        <dbReference type="Proteomes" id="UP000001058"/>
    </source>
</evidence>
<feature type="region of interest" description="Disordered" evidence="1">
    <location>
        <begin position="80"/>
        <end position="103"/>
    </location>
</feature>
<evidence type="ECO:0000256" key="1">
    <source>
        <dbReference type="SAM" id="MobiDB-lite"/>
    </source>
</evidence>
<proteinExistence type="predicted"/>
<evidence type="ECO:0000313" key="4">
    <source>
        <dbReference type="EMBL" id="EFJ43933.1"/>
    </source>
</evidence>
<dbReference type="GeneID" id="9621805"/>
<feature type="transmembrane region" description="Helical" evidence="2">
    <location>
        <begin position="919"/>
        <end position="939"/>
    </location>
</feature>
<keyword evidence="5" id="KW-1185">Reference proteome</keyword>
<dbReference type="Proteomes" id="UP000001058">
    <property type="component" value="Unassembled WGS sequence"/>
</dbReference>
<reference evidence="4 5" key="1">
    <citation type="journal article" date="2010" name="Science">
        <title>Genomic analysis of organismal complexity in the multicellular green alga Volvox carteri.</title>
        <authorList>
            <person name="Prochnik S.E."/>
            <person name="Umen J."/>
            <person name="Nedelcu A.M."/>
            <person name="Hallmann A."/>
            <person name="Miller S.M."/>
            <person name="Nishii I."/>
            <person name="Ferris P."/>
            <person name="Kuo A."/>
            <person name="Mitros T."/>
            <person name="Fritz-Laylin L.K."/>
            <person name="Hellsten U."/>
            <person name="Chapman J."/>
            <person name="Simakov O."/>
            <person name="Rensing S.A."/>
            <person name="Terry A."/>
            <person name="Pangilinan J."/>
            <person name="Kapitonov V."/>
            <person name="Jurka J."/>
            <person name="Salamov A."/>
            <person name="Shapiro H."/>
            <person name="Schmutz J."/>
            <person name="Grimwood J."/>
            <person name="Lindquist E."/>
            <person name="Lucas S."/>
            <person name="Grigoriev I.V."/>
            <person name="Schmitt R."/>
            <person name="Kirk D."/>
            <person name="Rokhsar D.S."/>
        </authorList>
    </citation>
    <scope>NUCLEOTIDE SEQUENCE [LARGE SCALE GENOMIC DNA]</scope>
    <source>
        <strain evidence="5">f. Nagariensis / Eve</strain>
    </source>
</reference>
<feature type="chain" id="PRO_5003124260" evidence="3">
    <location>
        <begin position="20"/>
        <end position="1034"/>
    </location>
</feature>
<dbReference type="OrthoDB" id="551878at2759"/>
<dbReference type="EMBL" id="GL378368">
    <property type="protein sequence ID" value="EFJ43933.1"/>
    <property type="molecule type" value="Genomic_DNA"/>
</dbReference>
<feature type="compositionally biased region" description="Polar residues" evidence="1">
    <location>
        <begin position="321"/>
        <end position="331"/>
    </location>
</feature>
<keyword evidence="2" id="KW-1133">Transmembrane helix</keyword>
<protein>
    <submittedName>
        <fullName evidence="4">Uncharacterized protein</fullName>
    </submittedName>
</protein>
<feature type="compositionally biased region" description="Polar residues" evidence="1">
    <location>
        <begin position="501"/>
        <end position="532"/>
    </location>
</feature>
<feature type="region of interest" description="Disordered" evidence="1">
    <location>
        <begin position="463"/>
        <end position="547"/>
    </location>
</feature>